<evidence type="ECO:0000256" key="1">
    <source>
        <dbReference type="ARBA" id="ARBA00001650"/>
    </source>
</evidence>
<dbReference type="GO" id="GO:0005829">
    <property type="term" value="C:cytosol"/>
    <property type="evidence" value="ECO:0007669"/>
    <property type="project" value="TreeGrafter"/>
</dbReference>
<proteinExistence type="inferred from homology"/>
<gene>
    <name evidence="8" type="ORF">GDO86_018244</name>
</gene>
<reference evidence="8" key="1">
    <citation type="thesis" date="2020" institute="ProQuest LLC" country="789 East Eisenhower Parkway, Ann Arbor, MI, USA">
        <title>Comparative Genomics and Chromosome Evolution.</title>
        <authorList>
            <person name="Mudd A.B."/>
        </authorList>
    </citation>
    <scope>NUCLEOTIDE SEQUENCE</scope>
    <source>
        <strain evidence="8">Female2</strain>
        <tissue evidence="8">Blood</tissue>
    </source>
</reference>
<evidence type="ECO:0000256" key="2">
    <source>
        <dbReference type="ARBA" id="ARBA00009390"/>
    </source>
</evidence>
<dbReference type="PANTHER" id="PTHR12143:SF19">
    <property type="entry name" value="PEPTIDE-N(4)-(N-ACETYL-BETA-GLUCOSAMINYL)ASPARAGINE AMIDASE"/>
    <property type="match status" value="1"/>
</dbReference>
<dbReference type="AlphaFoldDB" id="A0A8T2IDH0"/>
<keyword evidence="5" id="KW-0479">Metal-binding</keyword>
<dbReference type="Gene3D" id="2.20.25.10">
    <property type="match status" value="1"/>
</dbReference>
<protein>
    <recommendedName>
        <fullName evidence="4">Peptide-N(4)-(N-acetyl-beta-glucosaminyl)asparagine amidase</fullName>
        <ecNumber evidence="3">3.5.1.52</ecNumber>
    </recommendedName>
    <alternativeName>
        <fullName evidence="7">Peptide:N-glycanase</fullName>
    </alternativeName>
</protein>
<dbReference type="Gene3D" id="1.10.1740.90">
    <property type="match status" value="1"/>
</dbReference>
<keyword evidence="6" id="KW-0862">Zinc</keyword>
<comment type="caution">
    <text evidence="8">The sequence shown here is derived from an EMBL/GenBank/DDBJ whole genome shotgun (WGS) entry which is preliminary data.</text>
</comment>
<dbReference type="GO" id="GO:0005634">
    <property type="term" value="C:nucleus"/>
    <property type="evidence" value="ECO:0007669"/>
    <property type="project" value="TreeGrafter"/>
</dbReference>
<comment type="catalytic activity">
    <reaction evidence="1">
        <text>Hydrolysis of an N(4)-(acetyl-beta-D-glucosaminyl)asparagine residue in which the glucosamine residue may be further glycosylated, to yield a (substituted) N-acetyl-beta-D-glucosaminylamine and a peptide containing an aspartate residue.</text>
        <dbReference type="EC" id="3.5.1.52"/>
    </reaction>
</comment>
<feature type="non-terminal residue" evidence="8">
    <location>
        <position position="1"/>
    </location>
</feature>
<dbReference type="GO" id="GO:0046872">
    <property type="term" value="F:metal ion binding"/>
    <property type="evidence" value="ECO:0007669"/>
    <property type="project" value="UniProtKB-KW"/>
</dbReference>
<evidence type="ECO:0000256" key="7">
    <source>
        <dbReference type="ARBA" id="ARBA00032901"/>
    </source>
</evidence>
<dbReference type="EC" id="3.5.1.52" evidence="3"/>
<dbReference type="EMBL" id="JAACNH010013040">
    <property type="protein sequence ID" value="KAG8429130.1"/>
    <property type="molecule type" value="Genomic_DNA"/>
</dbReference>
<organism evidence="8 9">
    <name type="scientific">Hymenochirus boettgeri</name>
    <name type="common">Congo dwarf clawed frog</name>
    <dbReference type="NCBI Taxonomy" id="247094"/>
    <lineage>
        <taxon>Eukaryota</taxon>
        <taxon>Metazoa</taxon>
        <taxon>Chordata</taxon>
        <taxon>Craniata</taxon>
        <taxon>Vertebrata</taxon>
        <taxon>Euteleostomi</taxon>
        <taxon>Amphibia</taxon>
        <taxon>Batrachia</taxon>
        <taxon>Anura</taxon>
        <taxon>Pipoidea</taxon>
        <taxon>Pipidae</taxon>
        <taxon>Pipinae</taxon>
        <taxon>Hymenochirus</taxon>
    </lineage>
</organism>
<dbReference type="GO" id="GO:0000224">
    <property type="term" value="F:peptide-N4-(N-acetyl-beta-glucosaminyl)asparagine amidase activity"/>
    <property type="evidence" value="ECO:0007669"/>
    <property type="project" value="UniProtKB-EC"/>
</dbReference>
<evidence type="ECO:0000256" key="4">
    <source>
        <dbReference type="ARBA" id="ARBA00018546"/>
    </source>
</evidence>
<evidence type="ECO:0000313" key="9">
    <source>
        <dbReference type="Proteomes" id="UP000812440"/>
    </source>
</evidence>
<evidence type="ECO:0000313" key="8">
    <source>
        <dbReference type="EMBL" id="KAG8429130.1"/>
    </source>
</evidence>
<dbReference type="InterPro" id="IPR050883">
    <property type="entry name" value="PNGase"/>
</dbReference>
<accession>A0A8T2IDH0</accession>
<dbReference type="FunFam" id="2.20.25.10:FF:000011">
    <property type="entry name" value="peptide-N(4)-(N-acetyl-beta- glucosaminyl)asparagine amidase"/>
    <property type="match status" value="1"/>
</dbReference>
<evidence type="ECO:0000256" key="3">
    <source>
        <dbReference type="ARBA" id="ARBA00012158"/>
    </source>
</evidence>
<name>A0A8T2IDH0_9PIPI</name>
<evidence type="ECO:0000256" key="6">
    <source>
        <dbReference type="ARBA" id="ARBA00022833"/>
    </source>
</evidence>
<dbReference type="InterPro" id="IPR038765">
    <property type="entry name" value="Papain-like_cys_pep_sf"/>
</dbReference>
<feature type="non-terminal residue" evidence="8">
    <location>
        <position position="129"/>
    </location>
</feature>
<comment type="similarity">
    <text evidence="2">Belongs to the transglutaminase-like superfamily. PNGase family.</text>
</comment>
<dbReference type="GO" id="GO:0006516">
    <property type="term" value="P:glycoprotein catabolic process"/>
    <property type="evidence" value="ECO:0007669"/>
    <property type="project" value="TreeGrafter"/>
</dbReference>
<dbReference type="SUPFAM" id="SSF54001">
    <property type="entry name" value="Cysteine proteinases"/>
    <property type="match status" value="1"/>
</dbReference>
<dbReference type="OrthoDB" id="409136at2759"/>
<sequence>ASEITFLRTLQSYSQSVLTYEKPELQQTALKCIPVSDLRTRAQKRFIETKGLDSGTVVNEEDFLLLELLRWFKEEFFQWVNSLPCSRCGGQTEIKQALSPSAEDQRWEADRVENHYCNKCKYSNRFPRQ</sequence>
<dbReference type="PANTHER" id="PTHR12143">
    <property type="entry name" value="PEPTIDE N-GLYCANASE PNGASE -RELATED"/>
    <property type="match status" value="1"/>
</dbReference>
<keyword evidence="9" id="KW-1185">Reference proteome</keyword>
<evidence type="ECO:0000256" key="5">
    <source>
        <dbReference type="ARBA" id="ARBA00022723"/>
    </source>
</evidence>
<dbReference type="Proteomes" id="UP000812440">
    <property type="component" value="Unassembled WGS sequence"/>
</dbReference>